<dbReference type="InterPro" id="IPR010502">
    <property type="entry name" value="Carb-bd_dom_fam9"/>
</dbReference>
<protein>
    <submittedName>
        <fullName evidence="2">Carbohydrate-binding family 9-like protein</fullName>
    </submittedName>
</protein>
<dbReference type="RefSeq" id="WP_311504897.1">
    <property type="nucleotide sequence ID" value="NZ_JAVRHK010000025.1"/>
</dbReference>
<organism evidence="2 3">
    <name type="scientific">Autumnicola musiva</name>
    <dbReference type="NCBI Taxonomy" id="3075589"/>
    <lineage>
        <taxon>Bacteria</taxon>
        <taxon>Pseudomonadati</taxon>
        <taxon>Bacteroidota</taxon>
        <taxon>Flavobacteriia</taxon>
        <taxon>Flavobacteriales</taxon>
        <taxon>Flavobacteriaceae</taxon>
        <taxon>Autumnicola</taxon>
    </lineage>
</organism>
<dbReference type="SUPFAM" id="SSF49344">
    <property type="entry name" value="CBD9-like"/>
    <property type="match status" value="1"/>
</dbReference>
<dbReference type="EMBL" id="JAVRHK010000025">
    <property type="protein sequence ID" value="MDT0678562.1"/>
    <property type="molecule type" value="Genomic_DNA"/>
</dbReference>
<feature type="domain" description="Carbohydrate-binding" evidence="1">
    <location>
        <begin position="24"/>
        <end position="107"/>
    </location>
</feature>
<gene>
    <name evidence="2" type="ORF">RM539_18435</name>
</gene>
<comment type="caution">
    <text evidence="2">The sequence shown here is derived from an EMBL/GenBank/DDBJ whole genome shotgun (WGS) entry which is preliminary data.</text>
</comment>
<accession>A0ABU3DAK5</accession>
<proteinExistence type="predicted"/>
<dbReference type="Pfam" id="PF06452">
    <property type="entry name" value="CBM9_1"/>
    <property type="match status" value="1"/>
</dbReference>
<evidence type="ECO:0000313" key="3">
    <source>
        <dbReference type="Proteomes" id="UP001262582"/>
    </source>
</evidence>
<sequence>MDDSDRGETEIIEVKKTSDFELNGKGENPNWNSAEWITLPQRNSSVENQLTRAKVLYSENGIYFLFYCEDKELTATMNSDFEDLWNEDVVEVFLWPNNSAPVYFEYEISPLDYELPILVSNEEGNIVRWMPFHYDSDRRTRHATSVEGGEKRSHSKILSWKAEFFIPFQLLRPLLNITPGVGSMWKGNICRIDYQREKAILWSKAPIETSFHEYEHFANFLFQ</sequence>
<name>A0ABU3DAK5_9FLAO</name>
<dbReference type="CDD" id="cd09620">
    <property type="entry name" value="CBM9_like_3"/>
    <property type="match status" value="1"/>
</dbReference>
<evidence type="ECO:0000313" key="2">
    <source>
        <dbReference type="EMBL" id="MDT0678562.1"/>
    </source>
</evidence>
<keyword evidence="3" id="KW-1185">Reference proteome</keyword>
<dbReference type="Proteomes" id="UP001262582">
    <property type="component" value="Unassembled WGS sequence"/>
</dbReference>
<reference evidence="2 3" key="1">
    <citation type="submission" date="2023-09" db="EMBL/GenBank/DDBJ databases">
        <authorList>
            <person name="Rey-Velasco X."/>
        </authorList>
    </citation>
    <scope>NUCLEOTIDE SEQUENCE [LARGE SCALE GENOMIC DNA]</scope>
    <source>
        <strain evidence="2 3">F117</strain>
    </source>
</reference>
<evidence type="ECO:0000259" key="1">
    <source>
        <dbReference type="Pfam" id="PF06452"/>
    </source>
</evidence>
<dbReference type="Gene3D" id="2.60.40.1190">
    <property type="match status" value="1"/>
</dbReference>